<dbReference type="VEuPathDB" id="VectorBase:GPAI010982"/>
<evidence type="ECO:0000313" key="1">
    <source>
        <dbReference type="EnsemblMetazoa" id="GPAI010982-PA"/>
    </source>
</evidence>
<accession>A0A1A9ZD30</accession>
<name>A0A1A9ZD30_GLOPL</name>
<keyword evidence="2" id="KW-1185">Reference proteome</keyword>
<dbReference type="EnsemblMetazoa" id="GPAI010982-RA">
    <property type="protein sequence ID" value="GPAI010982-PA"/>
    <property type="gene ID" value="GPAI010982"/>
</dbReference>
<reference evidence="1" key="2">
    <citation type="submission" date="2020-05" db="UniProtKB">
        <authorList>
            <consortium name="EnsemblMetazoa"/>
        </authorList>
    </citation>
    <scope>IDENTIFICATION</scope>
    <source>
        <strain evidence="1">IAEA</strain>
    </source>
</reference>
<organism evidence="1 2">
    <name type="scientific">Glossina pallidipes</name>
    <name type="common">Tsetse fly</name>
    <dbReference type="NCBI Taxonomy" id="7398"/>
    <lineage>
        <taxon>Eukaryota</taxon>
        <taxon>Metazoa</taxon>
        <taxon>Ecdysozoa</taxon>
        <taxon>Arthropoda</taxon>
        <taxon>Hexapoda</taxon>
        <taxon>Insecta</taxon>
        <taxon>Pterygota</taxon>
        <taxon>Neoptera</taxon>
        <taxon>Endopterygota</taxon>
        <taxon>Diptera</taxon>
        <taxon>Brachycera</taxon>
        <taxon>Muscomorpha</taxon>
        <taxon>Hippoboscoidea</taxon>
        <taxon>Glossinidae</taxon>
        <taxon>Glossina</taxon>
    </lineage>
</organism>
<dbReference type="Proteomes" id="UP000092445">
    <property type="component" value="Unassembled WGS sequence"/>
</dbReference>
<proteinExistence type="predicted"/>
<reference evidence="2" key="1">
    <citation type="submission" date="2014-03" db="EMBL/GenBank/DDBJ databases">
        <authorList>
            <person name="Aksoy S."/>
            <person name="Warren W."/>
            <person name="Wilson R.K."/>
        </authorList>
    </citation>
    <scope>NUCLEOTIDE SEQUENCE [LARGE SCALE GENOMIC DNA]</scope>
    <source>
        <strain evidence="2">IAEA</strain>
    </source>
</reference>
<dbReference type="AlphaFoldDB" id="A0A1A9ZD30"/>
<sequence>MGPIIFINRYFSAHRAGGNRYLEITLNDFYDNIKDQSLKCRELLTLMEMLLQQFRAVNTVVGIRSAGPVLIQFAESFPSVYLPFAFPRVPFQIEDNY</sequence>
<protein>
    <submittedName>
        <fullName evidence="1">Uncharacterized protein</fullName>
    </submittedName>
</protein>
<evidence type="ECO:0000313" key="2">
    <source>
        <dbReference type="Proteomes" id="UP000092445"/>
    </source>
</evidence>